<dbReference type="AlphaFoldDB" id="A0A1I5UK06"/>
<feature type="domain" description="Cyclic nucleotide-binding" evidence="1">
    <location>
        <begin position="11"/>
        <end position="127"/>
    </location>
</feature>
<dbReference type="CDD" id="cd05401">
    <property type="entry name" value="NT_GlnE_GlnD_like"/>
    <property type="match status" value="1"/>
</dbReference>
<dbReference type="SUPFAM" id="SSF51206">
    <property type="entry name" value="cAMP-binding domain-like"/>
    <property type="match status" value="1"/>
</dbReference>
<dbReference type="InterPro" id="IPR000595">
    <property type="entry name" value="cNMP-bd_dom"/>
</dbReference>
<dbReference type="Pfam" id="PF10335">
    <property type="entry name" value="DUF294_C"/>
    <property type="match status" value="1"/>
</dbReference>
<dbReference type="OrthoDB" id="9808528at2"/>
<protein>
    <submittedName>
        <fullName evidence="2">CBS domain-containing protein</fullName>
    </submittedName>
</protein>
<sequence length="599" mass="66776">MPQPFDTTSPPFNRLTPKEVKQLVSSLDVSYFRRGDSVIEQDAETTHLYIVLKGRVEELDSETKEVFAQYIKDDIFDAHAVLSGTAKHRYKALEDTLCYVLPKSVFLSLYENNPSFADYFTASFSQRKKLLEHAQKQKNLAEFILTQIDETNIQPILTLPHETSIHEATLILKKQQQDCALVSLEGKPNGIGIITRTNLLHAIVESALPTAHPIGEVATSPVISVTLGDYLFNAMILMTRDRVKRVRVTHEDHTVGMLDMTQVLSLFSTHSHVLSLQINRASSIEELAQAANNQQQLVETLSNNGIHTQFVMELISAVNEKIIEKAFQLTIPAHRHAQCCLFVMGSEGRGEQILKTDQDNGLIVQDSVDWPSVHDDMQAFSKVLSRLGYPACPGQVMVSNPKWVNTESEWKKRVRYLSKVSDESSLMDLAILADSHAVAGNSTLLTAITSTLVDTLKGNMLALNTFIRPSLAFSVPLTLFGGLKADKQGLDVKKGGIFPLVHGVRTLALEYGLPQTNTFERLTALVQSNAIDEDTANNLTEALKLFVKTRLRQQLDDDAARNLLDVSALPRTERDLLRHSLSEVKAFKARLAAHYQVRD</sequence>
<proteinExistence type="predicted"/>
<dbReference type="EMBL" id="FOWR01000032">
    <property type="protein sequence ID" value="SFP95570.1"/>
    <property type="molecule type" value="Genomic_DNA"/>
</dbReference>
<evidence type="ECO:0000313" key="3">
    <source>
        <dbReference type="Proteomes" id="UP000182692"/>
    </source>
</evidence>
<dbReference type="CDD" id="cd00038">
    <property type="entry name" value="CAP_ED"/>
    <property type="match status" value="1"/>
</dbReference>
<evidence type="ECO:0000313" key="2">
    <source>
        <dbReference type="EMBL" id="SFP95570.1"/>
    </source>
</evidence>
<dbReference type="STRING" id="1121869.SAMN03084138_03632"/>
<dbReference type="GeneID" id="35874082"/>
<dbReference type="GO" id="GO:0015095">
    <property type="term" value="F:magnesium ion transmembrane transporter activity"/>
    <property type="evidence" value="ECO:0007669"/>
    <property type="project" value="InterPro"/>
</dbReference>
<name>A0A1I5UK06_9GAMM</name>
<dbReference type="GO" id="GO:0016020">
    <property type="term" value="C:membrane"/>
    <property type="evidence" value="ECO:0007669"/>
    <property type="project" value="InterPro"/>
</dbReference>
<dbReference type="SMART" id="SM00116">
    <property type="entry name" value="CBS"/>
    <property type="match status" value="2"/>
</dbReference>
<dbReference type="SUPFAM" id="SSF54631">
    <property type="entry name" value="CBS-domain pair"/>
    <property type="match status" value="1"/>
</dbReference>
<dbReference type="Pfam" id="PF00571">
    <property type="entry name" value="CBS"/>
    <property type="match status" value="2"/>
</dbReference>
<dbReference type="InterPro" id="IPR006669">
    <property type="entry name" value="MgtE_transporter"/>
</dbReference>
<dbReference type="Pfam" id="PF03445">
    <property type="entry name" value="DUF294"/>
    <property type="match status" value="1"/>
</dbReference>
<dbReference type="PROSITE" id="PS50042">
    <property type="entry name" value="CNMP_BINDING_3"/>
    <property type="match status" value="1"/>
</dbReference>
<dbReference type="RefSeq" id="WP_074928061.1">
    <property type="nucleotide sequence ID" value="NZ_FOWR01000032.1"/>
</dbReference>
<gene>
    <name evidence="2" type="ORF">SAMN03084138_03632</name>
</gene>
<dbReference type="CDD" id="cd04589">
    <property type="entry name" value="CBS_pair_CAP-ED_NT_Pol-beta-like_DUF294_assoc"/>
    <property type="match status" value="1"/>
</dbReference>
<dbReference type="InterPro" id="IPR005105">
    <property type="entry name" value="GlnD_Uridyltrans_N"/>
</dbReference>
<dbReference type="InterPro" id="IPR014710">
    <property type="entry name" value="RmlC-like_jellyroll"/>
</dbReference>
<dbReference type="Proteomes" id="UP000182692">
    <property type="component" value="Unassembled WGS sequence"/>
</dbReference>
<reference evidence="2 3" key="1">
    <citation type="submission" date="2016-10" db="EMBL/GenBank/DDBJ databases">
        <authorList>
            <person name="de Groot N.N."/>
        </authorList>
    </citation>
    <scope>NUCLEOTIDE SEQUENCE [LARGE SCALE GENOMIC DNA]</scope>
    <source>
        <strain evidence="2 3">DSM 15893</strain>
    </source>
</reference>
<dbReference type="Gene3D" id="3.10.580.10">
    <property type="entry name" value="CBS-domain"/>
    <property type="match status" value="1"/>
</dbReference>
<dbReference type="InterPro" id="IPR000644">
    <property type="entry name" value="CBS_dom"/>
</dbReference>
<dbReference type="Gene3D" id="2.60.120.10">
    <property type="entry name" value="Jelly Rolls"/>
    <property type="match status" value="1"/>
</dbReference>
<dbReference type="GO" id="GO:0008773">
    <property type="term" value="F:[protein-PII] uridylyltransferase activity"/>
    <property type="evidence" value="ECO:0007669"/>
    <property type="project" value="InterPro"/>
</dbReference>
<organism evidence="2 3">
    <name type="scientific">Enterovibrio norvegicus DSM 15893</name>
    <dbReference type="NCBI Taxonomy" id="1121869"/>
    <lineage>
        <taxon>Bacteria</taxon>
        <taxon>Pseudomonadati</taxon>
        <taxon>Pseudomonadota</taxon>
        <taxon>Gammaproteobacteria</taxon>
        <taxon>Vibrionales</taxon>
        <taxon>Vibrionaceae</taxon>
        <taxon>Enterovibrio</taxon>
    </lineage>
</organism>
<dbReference type="InterPro" id="IPR018490">
    <property type="entry name" value="cNMP-bd_dom_sf"/>
</dbReference>
<dbReference type="PANTHER" id="PTHR43773:SF1">
    <property type="entry name" value="MAGNESIUM TRANSPORTER MGTE"/>
    <property type="match status" value="1"/>
</dbReference>
<evidence type="ECO:0000259" key="1">
    <source>
        <dbReference type="PROSITE" id="PS50042"/>
    </source>
</evidence>
<dbReference type="PANTHER" id="PTHR43773">
    <property type="entry name" value="MAGNESIUM TRANSPORTER MGTE"/>
    <property type="match status" value="1"/>
</dbReference>
<dbReference type="InterPro" id="IPR046342">
    <property type="entry name" value="CBS_dom_sf"/>
</dbReference>
<dbReference type="Pfam" id="PF00027">
    <property type="entry name" value="cNMP_binding"/>
    <property type="match status" value="1"/>
</dbReference>
<dbReference type="SMART" id="SM00100">
    <property type="entry name" value="cNMP"/>
    <property type="match status" value="1"/>
</dbReference>
<accession>A0A1I5UK06</accession>
<dbReference type="InterPro" id="IPR018821">
    <property type="entry name" value="DUF294_put_nucleoTrafse_sb-bd"/>
</dbReference>